<organism evidence="9 10">
    <name type="scientific">Microvirga subterranea</name>
    <dbReference type="NCBI Taxonomy" id="186651"/>
    <lineage>
        <taxon>Bacteria</taxon>
        <taxon>Pseudomonadati</taxon>
        <taxon>Pseudomonadota</taxon>
        <taxon>Alphaproteobacteria</taxon>
        <taxon>Hyphomicrobiales</taxon>
        <taxon>Methylobacteriaceae</taxon>
        <taxon>Microvirga</taxon>
    </lineage>
</organism>
<dbReference type="InterPro" id="IPR036721">
    <property type="entry name" value="RCK_C_sf"/>
</dbReference>
<dbReference type="PANTHER" id="PTHR43833:SF5">
    <property type="entry name" value="TRK SYSTEM POTASSIUM UPTAKE PROTEIN TRKA"/>
    <property type="match status" value="1"/>
</dbReference>
<gene>
    <name evidence="9" type="ORF">DES45_11342</name>
</gene>
<dbReference type="Proteomes" id="UP000254925">
    <property type="component" value="Unassembled WGS sequence"/>
</dbReference>
<dbReference type="InterPro" id="IPR006036">
    <property type="entry name" value="K_uptake_TrkA"/>
</dbReference>
<dbReference type="RefSeq" id="WP_170151600.1">
    <property type="nucleotide sequence ID" value="NZ_QQBB01000013.1"/>
</dbReference>
<dbReference type="GO" id="GO:0015079">
    <property type="term" value="F:potassium ion transmembrane transporter activity"/>
    <property type="evidence" value="ECO:0007669"/>
    <property type="project" value="InterPro"/>
</dbReference>
<dbReference type="InterPro" id="IPR006037">
    <property type="entry name" value="RCK_C"/>
</dbReference>
<reference evidence="9 10" key="1">
    <citation type="submission" date="2018-07" db="EMBL/GenBank/DDBJ databases">
        <title>Genomic Encyclopedia of Type Strains, Phase IV (KMG-IV): sequencing the most valuable type-strain genomes for metagenomic binning, comparative biology and taxonomic classification.</title>
        <authorList>
            <person name="Goeker M."/>
        </authorList>
    </citation>
    <scope>NUCLEOTIDE SEQUENCE [LARGE SCALE GENOMIC DNA]</scope>
    <source>
        <strain evidence="9 10">DSM 14364</strain>
    </source>
</reference>
<dbReference type="InterPro" id="IPR036291">
    <property type="entry name" value="NAD(P)-bd_dom_sf"/>
</dbReference>
<evidence type="ECO:0000256" key="2">
    <source>
        <dbReference type="ARBA" id="ARBA00022448"/>
    </source>
</evidence>
<evidence type="ECO:0000256" key="5">
    <source>
        <dbReference type="ARBA" id="ARBA00023027"/>
    </source>
</evidence>
<evidence type="ECO:0000256" key="4">
    <source>
        <dbReference type="ARBA" id="ARBA00022958"/>
    </source>
</evidence>
<dbReference type="GO" id="GO:0005886">
    <property type="term" value="C:plasma membrane"/>
    <property type="evidence" value="ECO:0007669"/>
    <property type="project" value="InterPro"/>
</dbReference>
<dbReference type="EMBL" id="QQBB01000013">
    <property type="protein sequence ID" value="RDI53621.1"/>
    <property type="molecule type" value="Genomic_DNA"/>
</dbReference>
<keyword evidence="2" id="KW-0813">Transport</keyword>
<proteinExistence type="predicted"/>
<keyword evidence="6" id="KW-0406">Ion transport</keyword>
<dbReference type="PROSITE" id="PS51201">
    <property type="entry name" value="RCK_N"/>
    <property type="match status" value="2"/>
</dbReference>
<evidence type="ECO:0000256" key="6">
    <source>
        <dbReference type="ARBA" id="ARBA00023065"/>
    </source>
</evidence>
<evidence type="ECO:0000256" key="1">
    <source>
        <dbReference type="ARBA" id="ARBA00017378"/>
    </source>
</evidence>
<evidence type="ECO:0000256" key="3">
    <source>
        <dbReference type="ARBA" id="ARBA00022538"/>
    </source>
</evidence>
<dbReference type="AlphaFoldDB" id="A0A370H9Y8"/>
<sequence length="295" mass="32468">MTVIDASPEQARRVNESYDVRGMVGHASHPEVLERAGAQGADMLIAVTHSDEVNMVACQVAYSLFNVRRRIARVRHSGYLEKSRLGLYARDQLPIDVIISPEIEVASGIERRLRTPGAFDTVPLAEARVQLLGIHCNSGACSIVGHPLNELKALLPDVEVVVLAVVRNGQAFVPHGQDRIERGDDVYVVTDARQADRIMRFFGHEEEVARRVIIVGGGNVGLNLARRLTRSSPSTSLRIIEHSRERAEYIAQELGESAVVLHGDALDKETLVEANVEDAETIIAVTRCTRLTIVY</sequence>
<protein>
    <recommendedName>
        <fullName evidence="1">Trk system potassium uptake protein TrkA</fullName>
    </recommendedName>
</protein>
<evidence type="ECO:0000259" key="7">
    <source>
        <dbReference type="PROSITE" id="PS51201"/>
    </source>
</evidence>
<comment type="caution">
    <text evidence="9">The sequence shown here is derived from an EMBL/GenBank/DDBJ whole genome shotgun (WGS) entry which is preliminary data.</text>
</comment>
<dbReference type="Gene3D" id="3.30.70.1450">
    <property type="entry name" value="Regulator of K+ conductance, C-terminal domain"/>
    <property type="match status" value="1"/>
</dbReference>
<feature type="domain" description="RCK N-terminal" evidence="7">
    <location>
        <begin position="209"/>
        <end position="295"/>
    </location>
</feature>
<dbReference type="InterPro" id="IPR050721">
    <property type="entry name" value="Trk_Ktr_HKT_K-transport"/>
</dbReference>
<dbReference type="Pfam" id="PF02080">
    <property type="entry name" value="TrkA_C"/>
    <property type="match status" value="1"/>
</dbReference>
<keyword evidence="5" id="KW-0520">NAD</keyword>
<dbReference type="SUPFAM" id="SSF51735">
    <property type="entry name" value="NAD(P)-binding Rossmann-fold domains"/>
    <property type="match status" value="2"/>
</dbReference>
<dbReference type="SUPFAM" id="SSF116726">
    <property type="entry name" value="TrkA C-terminal domain-like"/>
    <property type="match status" value="1"/>
</dbReference>
<dbReference type="InterPro" id="IPR003148">
    <property type="entry name" value="RCK_N"/>
</dbReference>
<accession>A0A370H9Y8</accession>
<dbReference type="Gene3D" id="3.40.50.720">
    <property type="entry name" value="NAD(P)-binding Rossmann-like Domain"/>
    <property type="match status" value="2"/>
</dbReference>
<dbReference type="PROSITE" id="PS51202">
    <property type="entry name" value="RCK_C"/>
    <property type="match status" value="1"/>
</dbReference>
<evidence type="ECO:0000259" key="8">
    <source>
        <dbReference type="PROSITE" id="PS51202"/>
    </source>
</evidence>
<feature type="domain" description="RCK C-terminal" evidence="8">
    <location>
        <begin position="119"/>
        <end position="204"/>
    </location>
</feature>
<feature type="domain" description="RCK N-terminal" evidence="7">
    <location>
        <begin position="1"/>
        <end position="99"/>
    </location>
</feature>
<evidence type="ECO:0000313" key="10">
    <source>
        <dbReference type="Proteomes" id="UP000254925"/>
    </source>
</evidence>
<dbReference type="Pfam" id="PF02254">
    <property type="entry name" value="TrkA_N"/>
    <property type="match status" value="2"/>
</dbReference>
<keyword evidence="10" id="KW-1185">Reference proteome</keyword>
<keyword evidence="3" id="KW-0633">Potassium transport</keyword>
<dbReference type="PRINTS" id="PR00335">
    <property type="entry name" value="KUPTAKETRKA"/>
</dbReference>
<dbReference type="NCBIfam" id="NF007031">
    <property type="entry name" value="PRK09496.1-2"/>
    <property type="match status" value="1"/>
</dbReference>
<dbReference type="PANTHER" id="PTHR43833">
    <property type="entry name" value="POTASSIUM CHANNEL PROTEIN 2-RELATED-RELATED"/>
    <property type="match status" value="1"/>
</dbReference>
<name>A0A370H9Y8_9HYPH</name>
<evidence type="ECO:0000313" key="9">
    <source>
        <dbReference type="EMBL" id="RDI53621.1"/>
    </source>
</evidence>
<keyword evidence="4" id="KW-0630">Potassium</keyword>